<accession>A0AAW0W832</accession>
<keyword evidence="7" id="KW-1185">Reference proteome</keyword>
<dbReference type="PROSITE" id="PS00624">
    <property type="entry name" value="GMC_OXRED_2"/>
    <property type="match status" value="1"/>
</dbReference>
<dbReference type="InterPro" id="IPR036188">
    <property type="entry name" value="FAD/NAD-bd_sf"/>
</dbReference>
<sequence length="133" mass="14444">ARTVLAKREVVVSAGTIGSPRLLMLSGIGPAQHLTDHSIPVLVDLPGVGSNLQDHPAVVGLSWTVKPGSASRLLDLINPAHIRNYIQNRQVLPAVFWAYKGEGWVQHFTSVGSTKEPRDCTAEVWRPSRVPSH</sequence>
<evidence type="ECO:0000259" key="5">
    <source>
        <dbReference type="PROSITE" id="PS00624"/>
    </source>
</evidence>
<evidence type="ECO:0000313" key="6">
    <source>
        <dbReference type="EMBL" id="KAK8725837.1"/>
    </source>
</evidence>
<dbReference type="Gene3D" id="3.50.50.60">
    <property type="entry name" value="FAD/NAD(P)-binding domain"/>
    <property type="match status" value="1"/>
</dbReference>
<dbReference type="EMBL" id="JARKIK010000081">
    <property type="protein sequence ID" value="KAK8725837.1"/>
    <property type="molecule type" value="Genomic_DNA"/>
</dbReference>
<dbReference type="GO" id="GO:0050660">
    <property type="term" value="F:flavin adenine dinucleotide binding"/>
    <property type="evidence" value="ECO:0007669"/>
    <property type="project" value="InterPro"/>
</dbReference>
<gene>
    <name evidence="6" type="ORF">OTU49_010504</name>
</gene>
<evidence type="ECO:0000256" key="2">
    <source>
        <dbReference type="ARBA" id="ARBA00010790"/>
    </source>
</evidence>
<evidence type="ECO:0000256" key="4">
    <source>
        <dbReference type="ARBA" id="ARBA00022827"/>
    </source>
</evidence>
<organism evidence="6 7">
    <name type="scientific">Cherax quadricarinatus</name>
    <name type="common">Australian red claw crayfish</name>
    <dbReference type="NCBI Taxonomy" id="27406"/>
    <lineage>
        <taxon>Eukaryota</taxon>
        <taxon>Metazoa</taxon>
        <taxon>Ecdysozoa</taxon>
        <taxon>Arthropoda</taxon>
        <taxon>Crustacea</taxon>
        <taxon>Multicrustacea</taxon>
        <taxon>Malacostraca</taxon>
        <taxon>Eumalacostraca</taxon>
        <taxon>Eucarida</taxon>
        <taxon>Decapoda</taxon>
        <taxon>Pleocyemata</taxon>
        <taxon>Astacidea</taxon>
        <taxon>Parastacoidea</taxon>
        <taxon>Parastacidae</taxon>
        <taxon>Cherax</taxon>
    </lineage>
</organism>
<comment type="caution">
    <text evidence="6">The sequence shown here is derived from an EMBL/GenBank/DDBJ whole genome shotgun (WGS) entry which is preliminary data.</text>
</comment>
<comment type="cofactor">
    <cofactor evidence="1">
        <name>FAD</name>
        <dbReference type="ChEBI" id="CHEBI:57692"/>
    </cofactor>
</comment>
<evidence type="ECO:0000256" key="1">
    <source>
        <dbReference type="ARBA" id="ARBA00001974"/>
    </source>
</evidence>
<dbReference type="PANTHER" id="PTHR11552:SF147">
    <property type="entry name" value="CHOLINE DEHYDROGENASE, MITOCHONDRIAL"/>
    <property type="match status" value="1"/>
</dbReference>
<evidence type="ECO:0000256" key="3">
    <source>
        <dbReference type="ARBA" id="ARBA00022630"/>
    </source>
</evidence>
<proteinExistence type="inferred from homology"/>
<dbReference type="Pfam" id="PF00732">
    <property type="entry name" value="GMC_oxred_N"/>
    <property type="match status" value="1"/>
</dbReference>
<feature type="domain" description="Glucose-methanol-choline oxidoreductase N-terminal" evidence="5">
    <location>
        <begin position="15"/>
        <end position="29"/>
    </location>
</feature>
<dbReference type="AlphaFoldDB" id="A0AAW0W832"/>
<reference evidence="6 7" key="1">
    <citation type="journal article" date="2024" name="BMC Genomics">
        <title>Genome assembly of redclaw crayfish (Cherax quadricarinatus) provides insights into its immune adaptation and hypoxia tolerance.</title>
        <authorList>
            <person name="Liu Z."/>
            <person name="Zheng J."/>
            <person name="Li H."/>
            <person name="Fang K."/>
            <person name="Wang S."/>
            <person name="He J."/>
            <person name="Zhou D."/>
            <person name="Weng S."/>
            <person name="Chi M."/>
            <person name="Gu Z."/>
            <person name="He J."/>
            <person name="Li F."/>
            <person name="Wang M."/>
        </authorList>
    </citation>
    <scope>NUCLEOTIDE SEQUENCE [LARGE SCALE GENOMIC DNA]</scope>
    <source>
        <strain evidence="6">ZL_2023a</strain>
    </source>
</reference>
<dbReference type="Proteomes" id="UP001445076">
    <property type="component" value="Unassembled WGS sequence"/>
</dbReference>
<dbReference type="SUPFAM" id="SSF51905">
    <property type="entry name" value="FAD/NAD(P)-binding domain"/>
    <property type="match status" value="1"/>
</dbReference>
<dbReference type="InterPro" id="IPR012132">
    <property type="entry name" value="GMC_OxRdtase"/>
</dbReference>
<keyword evidence="4" id="KW-0274">FAD</keyword>
<dbReference type="PANTHER" id="PTHR11552">
    <property type="entry name" value="GLUCOSE-METHANOL-CHOLINE GMC OXIDOREDUCTASE"/>
    <property type="match status" value="1"/>
</dbReference>
<protein>
    <recommendedName>
        <fullName evidence="5">Glucose-methanol-choline oxidoreductase N-terminal domain-containing protein</fullName>
    </recommendedName>
</protein>
<comment type="similarity">
    <text evidence="2">Belongs to the GMC oxidoreductase family.</text>
</comment>
<dbReference type="InterPro" id="IPR000172">
    <property type="entry name" value="GMC_OxRdtase_N"/>
</dbReference>
<evidence type="ECO:0000313" key="7">
    <source>
        <dbReference type="Proteomes" id="UP001445076"/>
    </source>
</evidence>
<keyword evidence="3" id="KW-0285">Flavoprotein</keyword>
<dbReference type="GO" id="GO:0016614">
    <property type="term" value="F:oxidoreductase activity, acting on CH-OH group of donors"/>
    <property type="evidence" value="ECO:0007669"/>
    <property type="project" value="InterPro"/>
</dbReference>
<dbReference type="Gene3D" id="3.30.560.10">
    <property type="entry name" value="Glucose Oxidase, domain 3"/>
    <property type="match status" value="1"/>
</dbReference>
<feature type="non-terminal residue" evidence="6">
    <location>
        <position position="1"/>
    </location>
</feature>
<name>A0AAW0W832_CHEQU</name>